<name>A0A915EFL9_9BILA</name>
<evidence type="ECO:0000313" key="3">
    <source>
        <dbReference type="WBParaSite" id="jg4813"/>
    </source>
</evidence>
<dbReference type="WBParaSite" id="jg4813">
    <property type="protein sequence ID" value="jg4813"/>
    <property type="gene ID" value="jg4813"/>
</dbReference>
<dbReference type="InterPro" id="IPR016024">
    <property type="entry name" value="ARM-type_fold"/>
</dbReference>
<dbReference type="Proteomes" id="UP000887574">
    <property type="component" value="Unplaced"/>
</dbReference>
<evidence type="ECO:0000259" key="1">
    <source>
        <dbReference type="Pfam" id="PF24181"/>
    </source>
</evidence>
<dbReference type="SUPFAM" id="SSF48371">
    <property type="entry name" value="ARM repeat"/>
    <property type="match status" value="1"/>
</dbReference>
<proteinExistence type="predicted"/>
<dbReference type="Pfam" id="PF21547">
    <property type="entry name" value="TTI1"/>
    <property type="match status" value="1"/>
</dbReference>
<dbReference type="PANTHER" id="PTHR18460:SF3">
    <property type="entry name" value="TELO2-INTERACTING PROTEIN 1 HOMOLOG"/>
    <property type="match status" value="1"/>
</dbReference>
<dbReference type="GO" id="GO:0005737">
    <property type="term" value="C:cytoplasm"/>
    <property type="evidence" value="ECO:0007669"/>
    <property type="project" value="TreeGrafter"/>
</dbReference>
<evidence type="ECO:0000313" key="2">
    <source>
        <dbReference type="Proteomes" id="UP000887574"/>
    </source>
</evidence>
<dbReference type="AlphaFoldDB" id="A0A915EFL9"/>
<organism evidence="2 3">
    <name type="scientific">Ditylenchus dipsaci</name>
    <dbReference type="NCBI Taxonomy" id="166011"/>
    <lineage>
        <taxon>Eukaryota</taxon>
        <taxon>Metazoa</taxon>
        <taxon>Ecdysozoa</taxon>
        <taxon>Nematoda</taxon>
        <taxon>Chromadorea</taxon>
        <taxon>Rhabditida</taxon>
        <taxon>Tylenchina</taxon>
        <taxon>Tylenchomorpha</taxon>
        <taxon>Sphaerularioidea</taxon>
        <taxon>Anguinidae</taxon>
        <taxon>Anguininae</taxon>
        <taxon>Ditylenchus</taxon>
    </lineage>
</organism>
<sequence length="600" mass="67859">MLFLVNDDHAGVRSLVKDVLAKLRRDDTDFCIKYMAEKITKVFKNLVKNVKNSASGDIVFQNNLNCLRILGTAGFDRLVFASTDFLERLLLAVMQTIRVDKKRLLISSEESASFLLSFPLRYRIQGHQVMALAEFFGGLENVDSVFSILVDNFRTSDMDGRIAAAILMASIASFSPSTSFDLSAEQETIKLASLHSFVDSSLQFLSPLENSIEAEVNDQRIEDGSRLHSDESCLAAVLLHGIVRAILQLKHHKHYTRLLIDVLYEVLKWTSSSNFFVKDSSERSLEVLSKGGGHASVSQFLSLNASYVVFKVSLRSRDFALNARSPLVLSEMLARCSDPLMFDQVQHIVQELLLALDRNDQKKTLLLLRAIRNYVRALLKWFPDLRPVPVSYETMESVGKALQDKCDSNDKQNEQGRPDLYASRESQEFRKNASKSPMVLSVVAVLNRTRHMVSSTHLPIQILVLDILNDSLQFVKNFEDDLLPMIHQNWHGLVRKLNVDWSTRAISDSQKLVAARAVEVIETMCHVSGNFIYLKITQELGPKMDLSTDCNIPSPTCDYKRDINICSEVSPVWSASSSIYRSLEALFQHDEIARRFKKSR</sequence>
<dbReference type="Pfam" id="PF24181">
    <property type="entry name" value="TPR_TTI1_C"/>
    <property type="match status" value="1"/>
</dbReference>
<dbReference type="InterPro" id="IPR052587">
    <property type="entry name" value="TELO2-interacting_protein_1"/>
</dbReference>
<dbReference type="PANTHER" id="PTHR18460">
    <property type="entry name" value="TEL2 INTERACTING PROTEIN 1 TTI1 FAMILY MEMBER"/>
    <property type="match status" value="1"/>
</dbReference>
<protein>
    <recommendedName>
        <fullName evidence="1">TTI1 C-terminal TPR domain-containing protein</fullName>
    </recommendedName>
</protein>
<feature type="domain" description="TTI1 C-terminal TPR" evidence="1">
    <location>
        <begin position="407"/>
        <end position="544"/>
    </location>
</feature>
<dbReference type="InterPro" id="IPR057567">
    <property type="entry name" value="TPR_TTI1_C"/>
</dbReference>
<accession>A0A915EFL9</accession>
<reference evidence="3" key="1">
    <citation type="submission" date="2022-11" db="UniProtKB">
        <authorList>
            <consortium name="WormBaseParasite"/>
        </authorList>
    </citation>
    <scope>IDENTIFICATION</scope>
</reference>
<keyword evidence="2" id="KW-1185">Reference proteome</keyword>
<dbReference type="InterPro" id="IPR049362">
    <property type="entry name" value="TTI1_rpt"/>
</dbReference>